<keyword evidence="3" id="KW-1185">Reference proteome</keyword>
<reference evidence="1 3" key="1">
    <citation type="submission" date="2015-11" db="EMBL/GenBank/DDBJ databases">
        <title>Genomic analysis of 38 Legionella species identifies large and diverse effector repertoires.</title>
        <authorList>
            <person name="Burstein D."/>
            <person name="Amaro F."/>
            <person name="Zusman T."/>
            <person name="Lifshitz Z."/>
            <person name="Cohen O."/>
            <person name="Gilbert J.A."/>
            <person name="Pupko T."/>
            <person name="Shuman H.A."/>
            <person name="Segal G."/>
        </authorList>
    </citation>
    <scope>NUCLEOTIDE SEQUENCE [LARGE SCALE GENOMIC DNA]</scope>
    <source>
        <strain evidence="1 3">CDC#1407-AL-14</strain>
    </source>
</reference>
<name>A0A378I8D8_9GAMM</name>
<protein>
    <submittedName>
        <fullName evidence="2">Coiled-coil protein</fullName>
    </submittedName>
</protein>
<evidence type="ECO:0000313" key="1">
    <source>
        <dbReference type="EMBL" id="KTC71501.1"/>
    </source>
</evidence>
<dbReference type="EMBL" id="LNXT01000021">
    <property type="protein sequence ID" value="KTC71501.1"/>
    <property type="molecule type" value="Genomic_DNA"/>
</dbReference>
<accession>A0A378I8D8</accession>
<dbReference type="AlphaFoldDB" id="A0A378I8D8"/>
<dbReference type="RefSeq" id="WP_058523710.1">
    <property type="nucleotide sequence ID" value="NZ_CAAAHV010000019.1"/>
</dbReference>
<evidence type="ECO:0000313" key="4">
    <source>
        <dbReference type="Proteomes" id="UP000255066"/>
    </source>
</evidence>
<evidence type="ECO:0000313" key="2">
    <source>
        <dbReference type="EMBL" id="STX30891.1"/>
    </source>
</evidence>
<reference evidence="2 4" key="2">
    <citation type="submission" date="2018-06" db="EMBL/GenBank/DDBJ databases">
        <authorList>
            <consortium name="Pathogen Informatics"/>
            <person name="Doyle S."/>
        </authorList>
    </citation>
    <scope>NUCLEOTIDE SEQUENCE [LARGE SCALE GENOMIC DNA]</scope>
    <source>
        <strain evidence="2 4">NCTC12437</strain>
    </source>
</reference>
<dbReference type="Proteomes" id="UP000255066">
    <property type="component" value="Unassembled WGS sequence"/>
</dbReference>
<gene>
    <name evidence="1" type="ORF">Lbir_1653</name>
    <name evidence="2" type="ORF">NCTC12437_00658</name>
</gene>
<dbReference type="Proteomes" id="UP000054735">
    <property type="component" value="Unassembled WGS sequence"/>
</dbReference>
<organism evidence="2 4">
    <name type="scientific">Legionella birminghamensis</name>
    <dbReference type="NCBI Taxonomy" id="28083"/>
    <lineage>
        <taxon>Bacteria</taxon>
        <taxon>Pseudomonadati</taxon>
        <taxon>Pseudomonadota</taxon>
        <taxon>Gammaproteobacteria</taxon>
        <taxon>Legionellales</taxon>
        <taxon>Legionellaceae</taxon>
        <taxon>Legionella</taxon>
    </lineage>
</organism>
<sequence length="390" mass="44674">MPDSNQEIIDSVSKPVSERFEYYCKQMIHIKAKLDSFFFDEKRVKKLTEVPQGDQLVVSFNQLESSMRNCLVDEQILYASAQQIRNETSSAYLSFVTALDQNVAASGLPLVLKEDGSYHFLPEKPYTPFVQTFMEQFAFALGVYRMCLGICESYNAIYHHDSIQSYPHKDYSARAEQYKQQFEQGIGWFTLDKQAEPLIEEGYSLLTAGESYKGMDQFKSEFPLLQSQLNGWFDTGTAHLKNAYSHFPNNAILWVLRPRSWHTLIENLCDSLFPNSKVRSTYYTTLNINSAYADTLKTEVDSFGKTLAEHTPKLRIELLKAALKTIQDTRIDIRAELAEKRILLPRASTNGFFSNSAASNFYRTGAEFMRQFTISSLNPQEEEEKSHTLG</sequence>
<evidence type="ECO:0000313" key="3">
    <source>
        <dbReference type="Proteomes" id="UP000054735"/>
    </source>
</evidence>
<dbReference type="EMBL" id="UGNW01000001">
    <property type="protein sequence ID" value="STX30891.1"/>
    <property type="molecule type" value="Genomic_DNA"/>
</dbReference>
<proteinExistence type="predicted"/>